<gene>
    <name evidence="2" type="ORF">HAX54_049811</name>
</gene>
<keyword evidence="1" id="KW-0812">Transmembrane</keyword>
<comment type="caution">
    <text evidence="2">The sequence shown here is derived from an EMBL/GenBank/DDBJ whole genome shotgun (WGS) entry which is preliminary data.</text>
</comment>
<keyword evidence="1" id="KW-1133">Transmembrane helix</keyword>
<organism evidence="2 3">
    <name type="scientific">Datura stramonium</name>
    <name type="common">Jimsonweed</name>
    <name type="synonym">Common thornapple</name>
    <dbReference type="NCBI Taxonomy" id="4076"/>
    <lineage>
        <taxon>Eukaryota</taxon>
        <taxon>Viridiplantae</taxon>
        <taxon>Streptophyta</taxon>
        <taxon>Embryophyta</taxon>
        <taxon>Tracheophyta</taxon>
        <taxon>Spermatophyta</taxon>
        <taxon>Magnoliopsida</taxon>
        <taxon>eudicotyledons</taxon>
        <taxon>Gunneridae</taxon>
        <taxon>Pentapetalae</taxon>
        <taxon>asterids</taxon>
        <taxon>lamiids</taxon>
        <taxon>Solanales</taxon>
        <taxon>Solanaceae</taxon>
        <taxon>Solanoideae</taxon>
        <taxon>Datureae</taxon>
        <taxon>Datura</taxon>
    </lineage>
</organism>
<feature type="non-terminal residue" evidence="2">
    <location>
        <position position="1"/>
    </location>
</feature>
<evidence type="ECO:0000256" key="1">
    <source>
        <dbReference type="SAM" id="Phobius"/>
    </source>
</evidence>
<protein>
    <submittedName>
        <fullName evidence="2">Uncharacterized protein</fullName>
    </submittedName>
</protein>
<reference evidence="2 3" key="1">
    <citation type="journal article" date="2021" name="BMC Genomics">
        <title>Datura genome reveals duplications of psychoactive alkaloid biosynthetic genes and high mutation rate following tissue culture.</title>
        <authorList>
            <person name="Rajewski A."/>
            <person name="Carter-House D."/>
            <person name="Stajich J."/>
            <person name="Litt A."/>
        </authorList>
    </citation>
    <scope>NUCLEOTIDE SEQUENCE [LARGE SCALE GENOMIC DNA]</scope>
    <source>
        <strain evidence="2">AR-01</strain>
    </source>
</reference>
<dbReference type="Proteomes" id="UP000823775">
    <property type="component" value="Unassembled WGS sequence"/>
</dbReference>
<name>A0ABS8SW03_DATST</name>
<accession>A0ABS8SW03</accession>
<feature type="transmembrane region" description="Helical" evidence="1">
    <location>
        <begin position="83"/>
        <end position="101"/>
    </location>
</feature>
<keyword evidence="1" id="KW-0472">Membrane</keyword>
<sequence length="110" mass="11796">DLTAGHWNKLGMPCRELVQHYGRVVLGGRRLTPGNAPNYCCVGPAVALEIVPCCLDGSVGKQAPRASSRAGAAVRRIASRAGMAVHSFLAIFLLRLVHLLHMCSKSVKYT</sequence>
<proteinExistence type="predicted"/>
<evidence type="ECO:0000313" key="3">
    <source>
        <dbReference type="Proteomes" id="UP000823775"/>
    </source>
</evidence>
<dbReference type="EMBL" id="JACEIK010000854">
    <property type="protein sequence ID" value="MCD7463026.1"/>
    <property type="molecule type" value="Genomic_DNA"/>
</dbReference>
<evidence type="ECO:0000313" key="2">
    <source>
        <dbReference type="EMBL" id="MCD7463026.1"/>
    </source>
</evidence>
<keyword evidence="3" id="KW-1185">Reference proteome</keyword>